<dbReference type="EMBL" id="FRAH01000031">
    <property type="protein sequence ID" value="SHK52579.1"/>
    <property type="molecule type" value="Genomic_DNA"/>
</dbReference>
<dbReference type="AlphaFoldDB" id="A0A1M6T6V1"/>
<reference evidence="1 2" key="1">
    <citation type="submission" date="2016-11" db="EMBL/GenBank/DDBJ databases">
        <authorList>
            <person name="Jaros S."/>
            <person name="Januszkiewicz K."/>
            <person name="Wedrychowicz H."/>
        </authorList>
    </citation>
    <scope>NUCLEOTIDE SEQUENCE [LARGE SCALE GENOMIC DNA]</scope>
    <source>
        <strain evidence="1 2">DSM 14214</strain>
    </source>
</reference>
<dbReference type="RefSeq" id="WP_072851200.1">
    <property type="nucleotide sequence ID" value="NZ_FRAH01000031.1"/>
</dbReference>
<sequence>MEQMNRTHFQNFMAKLENFREEEIQVLQEYLEPVFEVREKILSSFSEEKASSRFSVGEISDELMYVNLLEDLLQTDERISECRMDFDACDIILYHKQPEHSYDSIKTTEQKYEGIAAMNLFYRELRDAMFYYNPDEPNKGCVVIEKIISLSDEDFWFFGENIKQEASFITDNEELQYFDQQMTLHCLFIQKEDAEFGVLISHDQKSGEVYSGYLPNLDQFQEIGCEISEKENCMEPQM</sequence>
<keyword evidence="2" id="KW-1185">Reference proteome</keyword>
<name>A0A1M6T6V1_9FIRM</name>
<accession>A0A1M6T6V1</accession>
<protein>
    <submittedName>
        <fullName evidence="1">Uncharacterized protein</fullName>
    </submittedName>
</protein>
<evidence type="ECO:0000313" key="1">
    <source>
        <dbReference type="EMBL" id="SHK52579.1"/>
    </source>
</evidence>
<gene>
    <name evidence="1" type="ORF">SAMN02745138_01877</name>
</gene>
<evidence type="ECO:0000313" key="2">
    <source>
        <dbReference type="Proteomes" id="UP000183975"/>
    </source>
</evidence>
<proteinExistence type="predicted"/>
<dbReference type="OrthoDB" id="9871734at2"/>
<organism evidence="1 2">
    <name type="scientific">Anaerotignum lactatifermentans DSM 14214</name>
    <dbReference type="NCBI Taxonomy" id="1121323"/>
    <lineage>
        <taxon>Bacteria</taxon>
        <taxon>Bacillati</taxon>
        <taxon>Bacillota</taxon>
        <taxon>Clostridia</taxon>
        <taxon>Lachnospirales</taxon>
        <taxon>Anaerotignaceae</taxon>
        <taxon>Anaerotignum</taxon>
    </lineage>
</organism>
<dbReference type="Proteomes" id="UP000183975">
    <property type="component" value="Unassembled WGS sequence"/>
</dbReference>